<dbReference type="EMBL" id="BLXT01003741">
    <property type="protein sequence ID" value="GFO04760.1"/>
    <property type="molecule type" value="Genomic_DNA"/>
</dbReference>
<accession>A0AAV4ABL6</accession>
<gene>
    <name evidence="1" type="ORF">PoB_003126500</name>
</gene>
<dbReference type="Proteomes" id="UP000735302">
    <property type="component" value="Unassembled WGS sequence"/>
</dbReference>
<comment type="caution">
    <text evidence="1">The sequence shown here is derived from an EMBL/GenBank/DDBJ whole genome shotgun (WGS) entry which is preliminary data.</text>
</comment>
<keyword evidence="2" id="KW-1185">Reference proteome</keyword>
<sequence>MKSIIYCFCLSLVQFHQQSTVVFTVALTVSNDSLGKEYWASMGRAVLLLLLVITIDVVVSEDFLSRFRREMHPQQNPHYACRSSLEQCYEQSLSSYEIEEFEMLQPMLANRTLMTQLGLDLQVLADCMEDVAATAQCQSIQKSIAEEIAVINFIAGYMNSSESIDKIVAASSSVCITEEEKIDQVFYALMGCAAFMERAIRLEADICVSFSQLWQCATTHVSQICGQTAGDFIDSVREYALSPDNVDHYLQYLSTWSGLDLTSCSNQLILARRYVRAALPLIKQIRK</sequence>
<organism evidence="1 2">
    <name type="scientific">Plakobranchus ocellatus</name>
    <dbReference type="NCBI Taxonomy" id="259542"/>
    <lineage>
        <taxon>Eukaryota</taxon>
        <taxon>Metazoa</taxon>
        <taxon>Spiralia</taxon>
        <taxon>Lophotrochozoa</taxon>
        <taxon>Mollusca</taxon>
        <taxon>Gastropoda</taxon>
        <taxon>Heterobranchia</taxon>
        <taxon>Euthyneura</taxon>
        <taxon>Panpulmonata</taxon>
        <taxon>Sacoglossa</taxon>
        <taxon>Placobranchoidea</taxon>
        <taxon>Plakobranchidae</taxon>
        <taxon>Plakobranchus</taxon>
    </lineage>
</organism>
<dbReference type="AlphaFoldDB" id="A0AAV4ABL6"/>
<reference evidence="1 2" key="1">
    <citation type="journal article" date="2021" name="Elife">
        <title>Chloroplast acquisition without the gene transfer in kleptoplastic sea slugs, Plakobranchus ocellatus.</title>
        <authorList>
            <person name="Maeda T."/>
            <person name="Takahashi S."/>
            <person name="Yoshida T."/>
            <person name="Shimamura S."/>
            <person name="Takaki Y."/>
            <person name="Nagai Y."/>
            <person name="Toyoda A."/>
            <person name="Suzuki Y."/>
            <person name="Arimoto A."/>
            <person name="Ishii H."/>
            <person name="Satoh N."/>
            <person name="Nishiyama T."/>
            <person name="Hasebe M."/>
            <person name="Maruyama T."/>
            <person name="Minagawa J."/>
            <person name="Obokata J."/>
            <person name="Shigenobu S."/>
        </authorList>
    </citation>
    <scope>NUCLEOTIDE SEQUENCE [LARGE SCALE GENOMIC DNA]</scope>
</reference>
<protein>
    <submittedName>
        <fullName evidence="1">Uncharacterized protein</fullName>
    </submittedName>
</protein>
<proteinExistence type="predicted"/>
<name>A0AAV4ABL6_9GAST</name>
<evidence type="ECO:0000313" key="2">
    <source>
        <dbReference type="Proteomes" id="UP000735302"/>
    </source>
</evidence>
<evidence type="ECO:0000313" key="1">
    <source>
        <dbReference type="EMBL" id="GFO04760.1"/>
    </source>
</evidence>